<dbReference type="InterPro" id="IPR029052">
    <property type="entry name" value="Metallo-depent_PP-like"/>
</dbReference>
<proteinExistence type="predicted"/>
<name>A0A9P8MZ80_9HYPO</name>
<gene>
    <name evidence="1" type="ORF">HRG_04450</name>
</gene>
<dbReference type="PANTHER" id="PTHR12905">
    <property type="entry name" value="METALLOPHOSPHOESTERASE"/>
    <property type="match status" value="1"/>
</dbReference>
<dbReference type="AlphaFoldDB" id="A0A9P8MZ80"/>
<dbReference type="GeneID" id="68353579"/>
<comment type="caution">
    <text evidence="1">The sequence shown here is derived from an EMBL/GenBank/DDBJ whole genome shotgun (WGS) entry which is preliminary data.</text>
</comment>
<organism evidence="1 2">
    <name type="scientific">Hirsutella rhossiliensis</name>
    <dbReference type="NCBI Taxonomy" id="111463"/>
    <lineage>
        <taxon>Eukaryota</taxon>
        <taxon>Fungi</taxon>
        <taxon>Dikarya</taxon>
        <taxon>Ascomycota</taxon>
        <taxon>Pezizomycotina</taxon>
        <taxon>Sordariomycetes</taxon>
        <taxon>Hypocreomycetidae</taxon>
        <taxon>Hypocreales</taxon>
        <taxon>Ophiocordycipitaceae</taxon>
        <taxon>Hirsutella</taxon>
    </lineage>
</organism>
<accession>A0A9P8MZ80</accession>
<evidence type="ECO:0000313" key="1">
    <source>
        <dbReference type="EMBL" id="KAH0964022.1"/>
    </source>
</evidence>
<dbReference type="OrthoDB" id="630188at2759"/>
<dbReference type="Proteomes" id="UP000824596">
    <property type="component" value="Unassembled WGS sequence"/>
</dbReference>
<evidence type="ECO:0000313" key="2">
    <source>
        <dbReference type="Proteomes" id="UP000824596"/>
    </source>
</evidence>
<keyword evidence="2" id="KW-1185">Reference proteome</keyword>
<sequence length="201" mass="22370">MTHGPPHGILDYTFNGQRAGCSTLFQAVYNARPKIHCFGHIHEAWGCYLASWMDYSYTAVMRTAMAGSHLPIPTWENSIDAAMSRLSTLTDLEQIYRSFNYFPPGPEALGKLVDQQSIHIDLTEGHSRLEHGRQTLFVNAAINDFRYNTTQRPFLVDVYLDKDEGQEVIQDGPTGEALADEILKSAAAAVANNYSTDSTLP</sequence>
<dbReference type="InterPro" id="IPR051693">
    <property type="entry name" value="UPF0046_metallophosphoest"/>
</dbReference>
<reference evidence="1" key="1">
    <citation type="submission" date="2021-09" db="EMBL/GenBank/DDBJ databases">
        <title>A high-quality genome of the endoparasitic fungus Hirsutella rhossiliensis with a comparison of Hirsutella genomes reveals transposable elements contributing to genome size variation.</title>
        <authorList>
            <person name="Lin R."/>
            <person name="Jiao Y."/>
            <person name="Sun X."/>
            <person name="Ling J."/>
            <person name="Xie B."/>
            <person name="Cheng X."/>
        </authorList>
    </citation>
    <scope>NUCLEOTIDE SEQUENCE</scope>
    <source>
        <strain evidence="1">HR02</strain>
    </source>
</reference>
<dbReference type="SUPFAM" id="SSF56300">
    <property type="entry name" value="Metallo-dependent phosphatases"/>
    <property type="match status" value="1"/>
</dbReference>
<dbReference type="EMBL" id="JAIZPD010000004">
    <property type="protein sequence ID" value="KAH0964022.1"/>
    <property type="molecule type" value="Genomic_DNA"/>
</dbReference>
<dbReference type="PANTHER" id="PTHR12905:SF0">
    <property type="entry name" value="CALCINEURIN-LIKE PHOSPHOESTERASE DOMAIN-CONTAINING PROTEIN"/>
    <property type="match status" value="1"/>
</dbReference>
<protein>
    <submittedName>
        <fullName evidence="1">Uncharacterized protein</fullName>
    </submittedName>
</protein>
<dbReference type="RefSeq" id="XP_044721535.1">
    <property type="nucleotide sequence ID" value="XM_044862921.1"/>
</dbReference>
<dbReference type="Gene3D" id="3.60.21.10">
    <property type="match status" value="1"/>
</dbReference>